<dbReference type="GO" id="GO:0009055">
    <property type="term" value="F:electron transfer activity"/>
    <property type="evidence" value="ECO:0007669"/>
    <property type="project" value="InterPro"/>
</dbReference>
<evidence type="ECO:0000256" key="10">
    <source>
        <dbReference type="ARBA" id="ARBA00023136"/>
    </source>
</evidence>
<keyword evidence="6" id="KW-0479">Metal-binding</keyword>
<dbReference type="GO" id="GO:0005886">
    <property type="term" value="C:plasma membrane"/>
    <property type="evidence" value="ECO:0007669"/>
    <property type="project" value="UniProtKB-SubCell"/>
</dbReference>
<keyword evidence="8 12" id="KW-1133">Transmembrane helix</keyword>
<dbReference type="InterPro" id="IPR052168">
    <property type="entry name" value="Cytochrome_b561_oxidase"/>
</dbReference>
<evidence type="ECO:0000256" key="2">
    <source>
        <dbReference type="ARBA" id="ARBA00022448"/>
    </source>
</evidence>
<name>A0A7C3PLJ1_9CYAN</name>
<dbReference type="SUPFAM" id="SSF81342">
    <property type="entry name" value="Transmembrane di-heme cytochromes"/>
    <property type="match status" value="1"/>
</dbReference>
<evidence type="ECO:0000256" key="5">
    <source>
        <dbReference type="ARBA" id="ARBA00022692"/>
    </source>
</evidence>
<keyword evidence="2" id="KW-0813">Transport</keyword>
<protein>
    <submittedName>
        <fullName evidence="14">Cytochrome b</fullName>
    </submittedName>
</protein>
<evidence type="ECO:0000256" key="6">
    <source>
        <dbReference type="ARBA" id="ARBA00022723"/>
    </source>
</evidence>
<keyword evidence="9" id="KW-0408">Iron</keyword>
<evidence type="ECO:0000256" key="3">
    <source>
        <dbReference type="ARBA" id="ARBA00022475"/>
    </source>
</evidence>
<dbReference type="GO" id="GO:0022904">
    <property type="term" value="P:respiratory electron transport chain"/>
    <property type="evidence" value="ECO:0007669"/>
    <property type="project" value="InterPro"/>
</dbReference>
<comment type="caution">
    <text evidence="14">The sequence shown here is derived from an EMBL/GenBank/DDBJ whole genome shotgun (WGS) entry which is preliminary data.</text>
</comment>
<feature type="transmembrane region" description="Helical" evidence="12">
    <location>
        <begin position="98"/>
        <end position="118"/>
    </location>
</feature>
<keyword evidence="5 12" id="KW-0812">Transmembrane</keyword>
<dbReference type="InterPro" id="IPR016174">
    <property type="entry name" value="Di-haem_cyt_TM"/>
</dbReference>
<dbReference type="GO" id="GO:0020037">
    <property type="term" value="F:heme binding"/>
    <property type="evidence" value="ECO:0007669"/>
    <property type="project" value="TreeGrafter"/>
</dbReference>
<keyword evidence="7" id="KW-0249">Electron transport</keyword>
<feature type="transmembrane region" description="Helical" evidence="12">
    <location>
        <begin position="21"/>
        <end position="40"/>
    </location>
</feature>
<proteinExistence type="inferred from homology"/>
<feature type="transmembrane region" description="Helical" evidence="12">
    <location>
        <begin position="151"/>
        <end position="171"/>
    </location>
</feature>
<dbReference type="Gene3D" id="1.20.950.20">
    <property type="entry name" value="Transmembrane di-heme cytochromes, Chain C"/>
    <property type="match status" value="2"/>
</dbReference>
<evidence type="ECO:0000259" key="13">
    <source>
        <dbReference type="Pfam" id="PF01292"/>
    </source>
</evidence>
<evidence type="ECO:0000256" key="4">
    <source>
        <dbReference type="ARBA" id="ARBA00022617"/>
    </source>
</evidence>
<dbReference type="Pfam" id="PF01292">
    <property type="entry name" value="Ni_hydr_CYTB"/>
    <property type="match status" value="1"/>
</dbReference>
<evidence type="ECO:0000256" key="7">
    <source>
        <dbReference type="ARBA" id="ARBA00022982"/>
    </source>
</evidence>
<reference evidence="14" key="1">
    <citation type="journal article" date="2020" name="mSystems">
        <title>Genome- and Community-Level Interaction Insights into Carbon Utilization and Element Cycling Functions of Hydrothermarchaeota in Hydrothermal Sediment.</title>
        <authorList>
            <person name="Zhou Z."/>
            <person name="Liu Y."/>
            <person name="Xu W."/>
            <person name="Pan J."/>
            <person name="Luo Z.H."/>
            <person name="Li M."/>
        </authorList>
    </citation>
    <scope>NUCLEOTIDE SEQUENCE [LARGE SCALE GENOMIC DNA]</scope>
    <source>
        <strain evidence="14">SpSt-418</strain>
    </source>
</reference>
<sequence>MTSVATPPKPRTTSAFKHLMSVHWVMATLYFVLFATGTFMAQLPREVSFRGSFYDFHKSLGILVMALLSWRILVLLRVWWKKYTKRLPKFSPEWFGKVALHIVLYFFMWVVPVTGYFLSNSFKSGNVKFFGLLMPDIFPQNAANVDLARGLHFWLGYTFLAFVVLHMVAQWKVMRANWRRLVKFLQKRQSQANS</sequence>
<dbReference type="EMBL" id="DSRU01000049">
    <property type="protein sequence ID" value="HFM96957.1"/>
    <property type="molecule type" value="Genomic_DNA"/>
</dbReference>
<comment type="subcellular location">
    <subcellularLocation>
        <location evidence="1">Cell membrane</location>
        <topology evidence="1">Multi-pass membrane protein</topology>
    </subcellularLocation>
</comment>
<gene>
    <name evidence="14" type="ORF">ENR64_04170</name>
</gene>
<evidence type="ECO:0000256" key="8">
    <source>
        <dbReference type="ARBA" id="ARBA00022989"/>
    </source>
</evidence>
<dbReference type="AlphaFoldDB" id="A0A7C3PLJ1"/>
<evidence type="ECO:0000256" key="9">
    <source>
        <dbReference type="ARBA" id="ARBA00023004"/>
    </source>
</evidence>
<evidence type="ECO:0000256" key="11">
    <source>
        <dbReference type="ARBA" id="ARBA00037975"/>
    </source>
</evidence>
<dbReference type="GO" id="GO:0046872">
    <property type="term" value="F:metal ion binding"/>
    <property type="evidence" value="ECO:0007669"/>
    <property type="project" value="UniProtKB-KW"/>
</dbReference>
<dbReference type="PANTHER" id="PTHR30529">
    <property type="entry name" value="CYTOCHROME B561"/>
    <property type="match status" value="1"/>
</dbReference>
<keyword evidence="4" id="KW-0349">Heme</keyword>
<accession>A0A7C3PLJ1</accession>
<feature type="domain" description="Cytochrome b561 bacterial/Ni-hydrogenase" evidence="13">
    <location>
        <begin position="20"/>
        <end position="170"/>
    </location>
</feature>
<organism evidence="14">
    <name type="scientific">Oscillatoriales cyanobacterium SpSt-418</name>
    <dbReference type="NCBI Taxonomy" id="2282169"/>
    <lineage>
        <taxon>Bacteria</taxon>
        <taxon>Bacillati</taxon>
        <taxon>Cyanobacteriota</taxon>
        <taxon>Cyanophyceae</taxon>
        <taxon>Oscillatoriophycideae</taxon>
        <taxon>Oscillatoriales</taxon>
    </lineage>
</organism>
<dbReference type="InterPro" id="IPR011577">
    <property type="entry name" value="Cyt_b561_bac/Ni-Hgenase"/>
</dbReference>
<comment type="similarity">
    <text evidence="11">Belongs to the cytochrome b561 family.</text>
</comment>
<evidence type="ECO:0000256" key="12">
    <source>
        <dbReference type="SAM" id="Phobius"/>
    </source>
</evidence>
<dbReference type="PANTHER" id="PTHR30529:SF1">
    <property type="entry name" value="CYTOCHROME B561 HOMOLOG 2"/>
    <property type="match status" value="1"/>
</dbReference>
<feature type="transmembrane region" description="Helical" evidence="12">
    <location>
        <begin position="60"/>
        <end position="78"/>
    </location>
</feature>
<keyword evidence="10 12" id="KW-0472">Membrane</keyword>
<evidence type="ECO:0000313" key="14">
    <source>
        <dbReference type="EMBL" id="HFM96957.1"/>
    </source>
</evidence>
<evidence type="ECO:0000256" key="1">
    <source>
        <dbReference type="ARBA" id="ARBA00004651"/>
    </source>
</evidence>
<keyword evidence="3" id="KW-1003">Cell membrane</keyword>